<dbReference type="PANTHER" id="PTHR43630:SF2">
    <property type="entry name" value="GLYCOSYLTRANSFERASE"/>
    <property type="match status" value="1"/>
</dbReference>
<dbReference type="InterPro" id="IPR001173">
    <property type="entry name" value="Glyco_trans_2-like"/>
</dbReference>
<evidence type="ECO:0000256" key="2">
    <source>
        <dbReference type="SAM" id="Phobius"/>
    </source>
</evidence>
<evidence type="ECO:0000256" key="1">
    <source>
        <dbReference type="ARBA" id="ARBA00038494"/>
    </source>
</evidence>
<dbReference type="SUPFAM" id="SSF53448">
    <property type="entry name" value="Nucleotide-diphospho-sugar transferases"/>
    <property type="match status" value="1"/>
</dbReference>
<evidence type="ECO:0000259" key="3">
    <source>
        <dbReference type="Pfam" id="PF00535"/>
    </source>
</evidence>
<dbReference type="Proteomes" id="UP000077255">
    <property type="component" value="Chromosome"/>
</dbReference>
<evidence type="ECO:0000313" key="5">
    <source>
        <dbReference type="Proteomes" id="UP000077255"/>
    </source>
</evidence>
<dbReference type="Pfam" id="PF00535">
    <property type="entry name" value="Glycos_transf_2"/>
    <property type="match status" value="1"/>
</dbReference>
<gene>
    <name evidence="4" type="ORF">ATSB10_33960</name>
</gene>
<dbReference type="Gene3D" id="3.90.550.10">
    <property type="entry name" value="Spore Coat Polysaccharide Biosynthesis Protein SpsA, Chain A"/>
    <property type="match status" value="1"/>
</dbReference>
<accession>A0A160N4J2</accession>
<dbReference type="EMBL" id="CP014841">
    <property type="protein sequence ID" value="AND70850.1"/>
    <property type="molecule type" value="Genomic_DNA"/>
</dbReference>
<comment type="similarity">
    <text evidence="1">Belongs to the glycosyltransferase 2 family. WaaE/KdtX subfamily.</text>
</comment>
<dbReference type="CDD" id="cd02511">
    <property type="entry name" value="Beta4Glucosyltransferase"/>
    <property type="match status" value="1"/>
</dbReference>
<dbReference type="KEGG" id="dtx:ATSB10_33960"/>
<dbReference type="InterPro" id="IPR029044">
    <property type="entry name" value="Nucleotide-diphossugar_trans"/>
</dbReference>
<dbReference type="OrthoDB" id="9815923at2"/>
<proteinExistence type="inferred from homology"/>
<feature type="transmembrane region" description="Helical" evidence="2">
    <location>
        <begin position="220"/>
        <end position="241"/>
    </location>
</feature>
<keyword evidence="2" id="KW-0472">Membrane</keyword>
<dbReference type="STRING" id="445710.ATSB10_33960"/>
<dbReference type="PATRIC" id="fig|445710.3.peg.3397"/>
<feature type="domain" description="Glycosyltransferase 2-like" evidence="3">
    <location>
        <begin position="7"/>
        <end position="128"/>
    </location>
</feature>
<keyword evidence="2" id="KW-0812">Transmembrane</keyword>
<dbReference type="AlphaFoldDB" id="A0A160N4J2"/>
<reference evidence="4 5" key="1">
    <citation type="submission" date="2016-02" db="EMBL/GenBank/DDBJ databases">
        <title>Complete genome sequencing and analysis of ATSB10, Dyella thiooxydans isolated from rhizosphere soil of sunflower (Helianthus annuus L.).</title>
        <authorList>
            <person name="Lee Y."/>
            <person name="Hwangbo K."/>
            <person name="Chung H."/>
            <person name="Yoo J."/>
            <person name="Kim K.Y."/>
            <person name="Sa T.M."/>
            <person name="Um Y."/>
            <person name="Madhaiyan M."/>
        </authorList>
    </citation>
    <scope>NUCLEOTIDE SEQUENCE [LARGE SCALE GENOMIC DNA]</scope>
    <source>
        <strain evidence="4 5">ATSB10</strain>
    </source>
</reference>
<protein>
    <recommendedName>
        <fullName evidence="3">Glycosyltransferase 2-like domain-containing protein</fullName>
    </recommendedName>
</protein>
<evidence type="ECO:0000313" key="4">
    <source>
        <dbReference type="EMBL" id="AND70850.1"/>
    </source>
</evidence>
<keyword evidence="5" id="KW-1185">Reference proteome</keyword>
<sequence length="264" mass="30546">MPREPLSVVVITYNNADTLDACLREVDWADEIVVLDSGSTDDTVAIAERHGARVAVHPFDDYGPQKQRAIDLARHDWVLNLDADEILSPGTRGVIERALEHPRHAGYRLPRRERMFWTVQHRRSWRNGHLRLFDRRRGRMNDVEVHAAVEVDGPVKTLRAADFVNDGDGDITTRVDKINRYTTGMVAYKLRRRQRFTGLRMVLYPPVFFLRQYIGKRYFLNGWAGFIASVTGAFYAFLKYAKLHEARERQRASSRRGSEPVEPR</sequence>
<organism evidence="4 5">
    <name type="scientific">Dyella thiooxydans</name>
    <dbReference type="NCBI Taxonomy" id="445710"/>
    <lineage>
        <taxon>Bacteria</taxon>
        <taxon>Pseudomonadati</taxon>
        <taxon>Pseudomonadota</taxon>
        <taxon>Gammaproteobacteria</taxon>
        <taxon>Lysobacterales</taxon>
        <taxon>Rhodanobacteraceae</taxon>
        <taxon>Dyella</taxon>
    </lineage>
</organism>
<dbReference type="PANTHER" id="PTHR43630">
    <property type="entry name" value="POLY-BETA-1,6-N-ACETYL-D-GLUCOSAMINE SYNTHASE"/>
    <property type="match status" value="1"/>
</dbReference>
<name>A0A160N4J2_9GAMM</name>
<dbReference type="RefSeq" id="WP_063673832.1">
    <property type="nucleotide sequence ID" value="NZ_CP014841.1"/>
</dbReference>
<keyword evidence="2" id="KW-1133">Transmembrane helix</keyword>